<dbReference type="Pfam" id="PF00069">
    <property type="entry name" value="Pkinase"/>
    <property type="match status" value="1"/>
</dbReference>
<dbReference type="SUPFAM" id="SSF50998">
    <property type="entry name" value="Quinoprotein alcohol dehydrogenase-like"/>
    <property type="match status" value="1"/>
</dbReference>
<keyword evidence="8 10" id="KW-0067">ATP-binding</keyword>
<dbReference type="CDD" id="cd00200">
    <property type="entry name" value="WD40"/>
    <property type="match status" value="1"/>
</dbReference>
<dbReference type="Gene3D" id="3.30.200.20">
    <property type="entry name" value="Phosphorylase Kinase, domain 1"/>
    <property type="match status" value="1"/>
</dbReference>
<keyword evidence="7" id="KW-0418">Kinase</keyword>
<dbReference type="EMBL" id="JACHMO010000001">
    <property type="protein sequence ID" value="MBB5801737.1"/>
    <property type="molecule type" value="Genomic_DNA"/>
</dbReference>
<dbReference type="PANTHER" id="PTHR19848:SF8">
    <property type="entry name" value="F-BOX AND WD REPEAT DOMAIN CONTAINING 7"/>
    <property type="match status" value="1"/>
</dbReference>
<accession>A0A7W9HGB7</accession>
<dbReference type="RefSeq" id="WP_184917963.1">
    <property type="nucleotide sequence ID" value="NZ_JACHMO010000001.1"/>
</dbReference>
<feature type="region of interest" description="Disordered" evidence="11">
    <location>
        <begin position="1283"/>
        <end position="1306"/>
    </location>
</feature>
<evidence type="ECO:0000259" key="12">
    <source>
        <dbReference type="PROSITE" id="PS50011"/>
    </source>
</evidence>
<protein>
    <recommendedName>
        <fullName evidence="1">non-specific serine/threonine protein kinase</fullName>
        <ecNumber evidence="1">2.7.11.1</ecNumber>
    </recommendedName>
</protein>
<evidence type="ECO:0000256" key="1">
    <source>
        <dbReference type="ARBA" id="ARBA00012513"/>
    </source>
</evidence>
<dbReference type="Proteomes" id="UP000552097">
    <property type="component" value="Unassembled WGS sequence"/>
</dbReference>
<dbReference type="PROSITE" id="PS00108">
    <property type="entry name" value="PROTEIN_KINASE_ST"/>
    <property type="match status" value="1"/>
</dbReference>
<dbReference type="InterPro" id="IPR008271">
    <property type="entry name" value="Ser/Thr_kinase_AS"/>
</dbReference>
<dbReference type="SUPFAM" id="SSF56112">
    <property type="entry name" value="Protein kinase-like (PK-like)"/>
    <property type="match status" value="1"/>
</dbReference>
<dbReference type="SMART" id="SM00220">
    <property type="entry name" value="S_TKc"/>
    <property type="match status" value="1"/>
</dbReference>
<dbReference type="InterPro" id="IPR036322">
    <property type="entry name" value="WD40_repeat_dom_sf"/>
</dbReference>
<dbReference type="InterPro" id="IPR027417">
    <property type="entry name" value="P-loop_NTPase"/>
</dbReference>
<dbReference type="InterPro" id="IPR001680">
    <property type="entry name" value="WD40_rpt"/>
</dbReference>
<dbReference type="EC" id="2.7.11.1" evidence="1"/>
<proteinExistence type="predicted"/>
<dbReference type="PROSITE" id="PS50082">
    <property type="entry name" value="WD_REPEATS_2"/>
    <property type="match status" value="7"/>
</dbReference>
<feature type="repeat" description="WD" evidence="9">
    <location>
        <begin position="868"/>
        <end position="909"/>
    </location>
</feature>
<dbReference type="PROSITE" id="PS50011">
    <property type="entry name" value="PROTEIN_KINASE_DOM"/>
    <property type="match status" value="1"/>
</dbReference>
<keyword evidence="14" id="KW-1185">Reference proteome</keyword>
<evidence type="ECO:0000256" key="8">
    <source>
        <dbReference type="ARBA" id="ARBA00022840"/>
    </source>
</evidence>
<feature type="repeat" description="WD" evidence="9">
    <location>
        <begin position="1425"/>
        <end position="1458"/>
    </location>
</feature>
<dbReference type="SUPFAM" id="SSF50969">
    <property type="entry name" value="YVTN repeat-like/Quinoprotein amine dehydrogenase"/>
    <property type="match status" value="1"/>
</dbReference>
<evidence type="ECO:0000256" key="7">
    <source>
        <dbReference type="ARBA" id="ARBA00022777"/>
    </source>
</evidence>
<dbReference type="SMART" id="SM00320">
    <property type="entry name" value="WD40"/>
    <property type="match status" value="13"/>
</dbReference>
<dbReference type="PRINTS" id="PR00320">
    <property type="entry name" value="GPROTEINBRPT"/>
</dbReference>
<dbReference type="PROSITE" id="PS00107">
    <property type="entry name" value="PROTEIN_KINASE_ATP"/>
    <property type="match status" value="1"/>
</dbReference>
<evidence type="ECO:0000256" key="3">
    <source>
        <dbReference type="ARBA" id="ARBA00022574"/>
    </source>
</evidence>
<dbReference type="PANTHER" id="PTHR19848">
    <property type="entry name" value="WD40 REPEAT PROTEIN"/>
    <property type="match status" value="1"/>
</dbReference>
<keyword evidence="4" id="KW-0808">Transferase</keyword>
<feature type="repeat" description="WD" evidence="9">
    <location>
        <begin position="1341"/>
        <end position="1382"/>
    </location>
</feature>
<dbReference type="InterPro" id="IPR011044">
    <property type="entry name" value="Quino_amine_DH_bsu"/>
</dbReference>
<keyword evidence="2" id="KW-0723">Serine/threonine-protein kinase</keyword>
<dbReference type="GO" id="GO:0005524">
    <property type="term" value="F:ATP binding"/>
    <property type="evidence" value="ECO:0007669"/>
    <property type="project" value="UniProtKB-UniRule"/>
</dbReference>
<sequence length="1495" mass="159163">MGADGDTRNMSEFGRYRIRELIGQGGMGVVHRAYDTVNDRVVALKRLSSTTDREYRSRFQRESRIAAGLEHPNVVPVNDFGEVDGQLFLDMMLVDGTDLRRALGVGDVDHVRALAILRQVADALDAAHRQGLVHRDVKPSNILITPEGHAYLADFGIAREMSPDATSLTRSGEVIGSWDYMAPERLSTAHVDGRSDQYSLACVLFECLTGRLPHPGTDPASKLAAHLLRPPPAPSIFNPTISPRLDAVVLRGLAKDPGRRFGSVTELATAAEQAMFDGATVKAAASTAPQPAVEPDQGRLLRAIVRSTARRSPTLALPTERATAPYPGLSGFERADADLFHGRDHVVTDLLVRLAEQIGGGEPVVLVGASGAGKSSVLRAGLLPALASGRAQPGLAQSGREQSDREQEWPQVVLTPGVDPIGNLARAIAPHTSVVAAEWAKVIRETPGRFGELCARSSTGRPVIVVDQFEELFTHGAPEADRLAVAAALAAAKPALVVLAVRADLLDRCIELAPLRSALAAPVLLGPMDSTELRQAIVTPARACGVEVEPGLPERMIADLGVRGEIGYDPGALPRLAHALRESWHHREGAVLTLASYRRAGGIDGAVSRTAEAIYARLDPMGREALKANLLRLVAVLDDGAVVRRRVDPAEFSAHRFILDQLIAARLVTVDGSGARLSHEALLTAWPRLRDWIDEDRAGLVQHRRFTDAVRVWVDSGQHTDDLYRGVRLAALTSWLESARDRVRLRPVEQDFLARSTAAEQAGQLMTRRRTNRLRGLVVALSLLLVVASVAVVVATQLQQSARAERDRAEFGRSQNLSRQLAAESTLTSLVDPRRAAMAALGSWRAGSTLEGRSALLSARADSYRGRMTGHLGAITGIAVSSDGKIAATGGRDGSLRLWDVPERRERAVLHDGDGWYRTVAMSDDGRFLVAADPLSKKVELWDVLGRERVFTVPGTAIDAVISPDGRTFAAFTSRGVVVWDIGTLAERVVFPVGTSLRMAYHPDGSLIALAADENVVVHRVSDGSVVATLTGHGDEVSALAFDRTGATLASGSLDASVRLWDTSTWTERLVLSTATAGVSAVAFAPDGKYVFAGVIGTSAFGWDPATGERLAGFPTGSVSTFGLAVTGDSHTLLTADSDGLVTVWSYGRSALGTRDAVVLATAFQPGGDLLATTGGNGAVRLWNSATGDLVHRTAGHQDDAYGVAFSPDGTEFVTVGGDGSVVVWRTDTGVEARRFSRPGTEFTAVAFSPDGRTIAVAGRTPTGSPDDRDEVLLLAAADLSVTGRRPTRDEPRDAEANPVDTNFPTGIAFSPNNRTLAVTLSAGEVGLWNLVDKGAELTILPGHDGIAIDAEFSPDGTLLATGGGDRLVRLWRVNDGVEVGTLTGSDSAVRRVAFSPDGKQLATASQDTVLRLWEVDGGRQLARLDRHDDELNDVAFDSTGDRVATAGADGTTRVWHLVPEHAADVVCGLLDGDTLADEWRSLGPDRGDPPSCPK</sequence>
<dbReference type="InterPro" id="IPR000719">
    <property type="entry name" value="Prot_kinase_dom"/>
</dbReference>
<dbReference type="SUPFAM" id="SSF52540">
    <property type="entry name" value="P-loop containing nucleoside triphosphate hydrolases"/>
    <property type="match status" value="1"/>
</dbReference>
<evidence type="ECO:0000256" key="6">
    <source>
        <dbReference type="ARBA" id="ARBA00022741"/>
    </source>
</evidence>
<feature type="repeat" description="WD" evidence="9">
    <location>
        <begin position="1152"/>
        <end position="1193"/>
    </location>
</feature>
<feature type="compositionally biased region" description="Basic and acidic residues" evidence="11">
    <location>
        <begin position="1287"/>
        <end position="1296"/>
    </location>
</feature>
<gene>
    <name evidence="13" type="ORF">F4560_001505</name>
</gene>
<dbReference type="InterPro" id="IPR020472">
    <property type="entry name" value="WD40_PAC1"/>
</dbReference>
<dbReference type="Gene3D" id="2.130.10.10">
    <property type="entry name" value="YVTN repeat-like/Quinoprotein amine dehydrogenase"/>
    <property type="match status" value="4"/>
</dbReference>
<dbReference type="InterPro" id="IPR015943">
    <property type="entry name" value="WD40/YVTN_repeat-like_dom_sf"/>
</dbReference>
<dbReference type="InterPro" id="IPR019775">
    <property type="entry name" value="WD40_repeat_CS"/>
</dbReference>
<evidence type="ECO:0000256" key="9">
    <source>
        <dbReference type="PROSITE-ProRule" id="PRU00221"/>
    </source>
</evidence>
<evidence type="ECO:0000256" key="4">
    <source>
        <dbReference type="ARBA" id="ARBA00022679"/>
    </source>
</evidence>
<dbReference type="InterPro" id="IPR049052">
    <property type="entry name" value="nSTAND1"/>
</dbReference>
<dbReference type="Pfam" id="PF20703">
    <property type="entry name" value="nSTAND1"/>
    <property type="match status" value="1"/>
</dbReference>
<dbReference type="GO" id="GO:0004674">
    <property type="term" value="F:protein serine/threonine kinase activity"/>
    <property type="evidence" value="ECO:0007669"/>
    <property type="project" value="UniProtKB-KW"/>
</dbReference>
<dbReference type="PROSITE" id="PS00678">
    <property type="entry name" value="WD_REPEATS_1"/>
    <property type="match status" value="3"/>
</dbReference>
<organism evidence="13 14">
    <name type="scientific">Saccharothrix ecbatanensis</name>
    <dbReference type="NCBI Taxonomy" id="1105145"/>
    <lineage>
        <taxon>Bacteria</taxon>
        <taxon>Bacillati</taxon>
        <taxon>Actinomycetota</taxon>
        <taxon>Actinomycetes</taxon>
        <taxon>Pseudonocardiales</taxon>
        <taxon>Pseudonocardiaceae</taxon>
        <taxon>Saccharothrix</taxon>
    </lineage>
</organism>
<keyword evidence="6 10" id="KW-0547">Nucleotide-binding</keyword>
<dbReference type="PROSITE" id="PS50294">
    <property type="entry name" value="WD_REPEATS_REGION"/>
    <property type="match status" value="6"/>
</dbReference>
<evidence type="ECO:0000256" key="10">
    <source>
        <dbReference type="PROSITE-ProRule" id="PRU10141"/>
    </source>
</evidence>
<name>A0A7W9HGB7_9PSEU</name>
<evidence type="ECO:0000256" key="2">
    <source>
        <dbReference type="ARBA" id="ARBA00022527"/>
    </source>
</evidence>
<dbReference type="InterPro" id="IPR017441">
    <property type="entry name" value="Protein_kinase_ATP_BS"/>
</dbReference>
<evidence type="ECO:0000313" key="13">
    <source>
        <dbReference type="EMBL" id="MBB5801737.1"/>
    </source>
</evidence>
<comment type="caution">
    <text evidence="13">The sequence shown here is derived from an EMBL/GenBank/DDBJ whole genome shotgun (WGS) entry which is preliminary data.</text>
</comment>
<dbReference type="SUPFAM" id="SSF50978">
    <property type="entry name" value="WD40 repeat-like"/>
    <property type="match status" value="1"/>
</dbReference>
<dbReference type="CDD" id="cd14014">
    <property type="entry name" value="STKc_PknB_like"/>
    <property type="match status" value="1"/>
</dbReference>
<dbReference type="InterPro" id="IPR011009">
    <property type="entry name" value="Kinase-like_dom_sf"/>
</dbReference>
<evidence type="ECO:0000256" key="11">
    <source>
        <dbReference type="SAM" id="MobiDB-lite"/>
    </source>
</evidence>
<reference evidence="13 14" key="1">
    <citation type="submission" date="2020-08" db="EMBL/GenBank/DDBJ databases">
        <title>Sequencing the genomes of 1000 actinobacteria strains.</title>
        <authorList>
            <person name="Klenk H.-P."/>
        </authorList>
    </citation>
    <scope>NUCLEOTIDE SEQUENCE [LARGE SCALE GENOMIC DNA]</scope>
    <source>
        <strain evidence="13 14">DSM 45486</strain>
    </source>
</reference>
<keyword evidence="3 9" id="KW-0853">WD repeat</keyword>
<feature type="repeat" description="WD" evidence="9">
    <location>
        <begin position="1383"/>
        <end position="1424"/>
    </location>
</feature>
<feature type="repeat" description="WD" evidence="9">
    <location>
        <begin position="1030"/>
        <end position="1065"/>
    </location>
</feature>
<keyword evidence="5" id="KW-0677">Repeat</keyword>
<feature type="domain" description="Protein kinase" evidence="12">
    <location>
        <begin position="16"/>
        <end position="276"/>
    </location>
</feature>
<feature type="repeat" description="WD" evidence="9">
    <location>
        <begin position="1194"/>
        <end position="1235"/>
    </location>
</feature>
<dbReference type="FunFam" id="1.10.510.10:FF:000021">
    <property type="entry name" value="Serine/threonine protein kinase"/>
    <property type="match status" value="1"/>
</dbReference>
<evidence type="ECO:0000256" key="5">
    <source>
        <dbReference type="ARBA" id="ARBA00022737"/>
    </source>
</evidence>
<dbReference type="Gene3D" id="1.10.510.10">
    <property type="entry name" value="Transferase(Phosphotransferase) domain 1"/>
    <property type="match status" value="1"/>
</dbReference>
<feature type="binding site" evidence="10">
    <location>
        <position position="45"/>
    </location>
    <ligand>
        <name>ATP</name>
        <dbReference type="ChEBI" id="CHEBI:30616"/>
    </ligand>
</feature>
<dbReference type="InterPro" id="IPR011047">
    <property type="entry name" value="Quinoprotein_ADH-like_sf"/>
</dbReference>
<evidence type="ECO:0000313" key="14">
    <source>
        <dbReference type="Proteomes" id="UP000552097"/>
    </source>
</evidence>
<dbReference type="Pfam" id="PF00400">
    <property type="entry name" value="WD40"/>
    <property type="match status" value="7"/>
</dbReference>